<sequence>MARKSNIALKARIVNALTFSYNALYRPFWTSFMNRASKDSNDKDKIVRLCFDTPVSLRKALKLQAAHDDKEMKEALHELIQGYVDGKFKLN</sequence>
<dbReference type="Gene3D" id="1.10.1220.10">
    <property type="entry name" value="Met repressor-like"/>
    <property type="match status" value="1"/>
</dbReference>
<dbReference type="GO" id="GO:0006355">
    <property type="term" value="P:regulation of DNA-templated transcription"/>
    <property type="evidence" value="ECO:0007669"/>
    <property type="project" value="InterPro"/>
</dbReference>
<keyword evidence="2" id="KW-1185">Reference proteome</keyword>
<organism evidence="1 2">
    <name type="scientific">Candidatus Aquirickettsiella gammari</name>
    <dbReference type="NCBI Taxonomy" id="2016198"/>
    <lineage>
        <taxon>Bacteria</taxon>
        <taxon>Pseudomonadati</taxon>
        <taxon>Pseudomonadota</taxon>
        <taxon>Gammaproteobacteria</taxon>
        <taxon>Legionellales</taxon>
        <taxon>Coxiellaceae</taxon>
        <taxon>Candidatus Aquirickettsiella</taxon>
    </lineage>
</organism>
<evidence type="ECO:0000313" key="2">
    <source>
        <dbReference type="Proteomes" id="UP000226429"/>
    </source>
</evidence>
<proteinExistence type="predicted"/>
<reference evidence="1 2" key="1">
    <citation type="journal article" date="2017" name="Int. J. Syst. Evol. Microbiol.">
        <title>Aquarickettsiella crustaci n. gen. n. sp. (Gammaproteobacteria: Legionellales: Coxiellaceae); a bacterial pathogen of the freshwater crustacean: Gammarus fossarum (Malacostraca: Amphipoda).</title>
        <authorList>
            <person name="Bojko J."/>
            <person name="Dunn A.M."/>
            <person name="Stebbing P.D."/>
            <person name="Van Aerle R."/>
            <person name="Bacela-Spychalska K."/>
            <person name="Bean T.P."/>
            <person name="Stentiford G.D."/>
        </authorList>
    </citation>
    <scope>NUCLEOTIDE SEQUENCE [LARGE SCALE GENOMIC DNA]</scope>
    <source>
        <strain evidence="1">RA15029</strain>
    </source>
</reference>
<evidence type="ECO:0000313" key="1">
    <source>
        <dbReference type="EMBL" id="RDH39816.1"/>
    </source>
</evidence>
<dbReference type="EMBL" id="NMOS02000041">
    <property type="protein sequence ID" value="RDH39816.1"/>
    <property type="molecule type" value="Genomic_DNA"/>
</dbReference>
<dbReference type="InterPro" id="IPR010985">
    <property type="entry name" value="Ribbon_hlx_hlx"/>
</dbReference>
<gene>
    <name evidence="1" type="ORF">CFE62_007040</name>
</gene>
<comment type="caution">
    <text evidence="1">The sequence shown here is derived from an EMBL/GenBank/DDBJ whole genome shotgun (WGS) entry which is preliminary data.</text>
</comment>
<protein>
    <submittedName>
        <fullName evidence="1">Uncharacterized protein</fullName>
    </submittedName>
</protein>
<reference evidence="1 2" key="2">
    <citation type="journal article" date="2018" name="J. Invertebr. Pathol.">
        <title>'Candidatus Aquirickettsiella gammari' (Gammaproteobacteria: Legionellales: Coxiellaceae): A bacterial pathogen of the freshwater crustacean Gammarus fossarum (Malacostraca: Amphipoda).</title>
        <authorList>
            <person name="Bojko J."/>
            <person name="Dunn A.M."/>
            <person name="Stebbing P.D."/>
            <person name="van Aerle R."/>
            <person name="Bacela-Spychalska K."/>
            <person name="Bean T.P."/>
            <person name="Urrutia A."/>
            <person name="Stentiford G.D."/>
        </authorList>
    </citation>
    <scope>NUCLEOTIDE SEQUENCE [LARGE SCALE GENOMIC DNA]</scope>
    <source>
        <strain evidence="1">RA15029</strain>
    </source>
</reference>
<dbReference type="Proteomes" id="UP000226429">
    <property type="component" value="Unassembled WGS sequence"/>
</dbReference>
<dbReference type="SUPFAM" id="SSF47598">
    <property type="entry name" value="Ribbon-helix-helix"/>
    <property type="match status" value="1"/>
</dbReference>
<dbReference type="InterPro" id="IPR013321">
    <property type="entry name" value="Arc_rbn_hlx_hlx"/>
</dbReference>
<name>A0A370CHS3_9COXI</name>
<accession>A0A370CHS3</accession>
<dbReference type="AlphaFoldDB" id="A0A370CHS3"/>